<evidence type="ECO:0000313" key="5">
    <source>
        <dbReference type="Proteomes" id="UP001163046"/>
    </source>
</evidence>
<dbReference type="GO" id="GO:0006508">
    <property type="term" value="P:proteolysis"/>
    <property type="evidence" value="ECO:0007669"/>
    <property type="project" value="TreeGrafter"/>
</dbReference>
<organism evidence="4 5">
    <name type="scientific">Desmophyllum pertusum</name>
    <dbReference type="NCBI Taxonomy" id="174260"/>
    <lineage>
        <taxon>Eukaryota</taxon>
        <taxon>Metazoa</taxon>
        <taxon>Cnidaria</taxon>
        <taxon>Anthozoa</taxon>
        <taxon>Hexacorallia</taxon>
        <taxon>Scleractinia</taxon>
        <taxon>Caryophylliina</taxon>
        <taxon>Caryophylliidae</taxon>
        <taxon>Desmophyllum</taxon>
    </lineage>
</organism>
<evidence type="ECO:0000259" key="3">
    <source>
        <dbReference type="Pfam" id="PF05986"/>
    </source>
</evidence>
<dbReference type="Gene3D" id="2.60.120.830">
    <property type="match status" value="1"/>
</dbReference>
<dbReference type="InterPro" id="IPR010294">
    <property type="entry name" value="ADAMTS_spacer1"/>
</dbReference>
<dbReference type="AlphaFoldDB" id="A0A9W9YIM1"/>
<dbReference type="Proteomes" id="UP001163046">
    <property type="component" value="Unassembled WGS sequence"/>
</dbReference>
<accession>A0A9W9YIM1</accession>
<reference evidence="4" key="1">
    <citation type="submission" date="2023-01" db="EMBL/GenBank/DDBJ databases">
        <title>Genome assembly of the deep-sea coral Lophelia pertusa.</title>
        <authorList>
            <person name="Herrera S."/>
            <person name="Cordes E."/>
        </authorList>
    </citation>
    <scope>NUCLEOTIDE SEQUENCE</scope>
    <source>
        <strain evidence="4">USNM1676648</strain>
        <tissue evidence="4">Polyp</tissue>
    </source>
</reference>
<dbReference type="OrthoDB" id="5950222at2759"/>
<dbReference type="PANTHER" id="PTHR13723">
    <property type="entry name" value="ADAMTS A DISINTEGRIN AND METALLOPROTEASE WITH THROMBOSPONDIN MOTIFS PROTEASE"/>
    <property type="match status" value="1"/>
</dbReference>
<comment type="subcellular location">
    <subcellularLocation>
        <location evidence="1">Secreted</location>
    </subcellularLocation>
</comment>
<dbReference type="GO" id="GO:0004222">
    <property type="term" value="F:metalloendopeptidase activity"/>
    <property type="evidence" value="ECO:0007669"/>
    <property type="project" value="TreeGrafter"/>
</dbReference>
<protein>
    <recommendedName>
        <fullName evidence="3">ADAMTS/ADAMTS-like Spacer 1 domain-containing protein</fullName>
    </recommendedName>
</protein>
<dbReference type="PANTHER" id="PTHR13723:SF200">
    <property type="entry name" value="ADAM METALLOPEPTIDASE WITH THROMBOSPONDIN TYPE 1 MOTIF B, ISOFORM B"/>
    <property type="match status" value="1"/>
</dbReference>
<dbReference type="GO" id="GO:0005576">
    <property type="term" value="C:extracellular region"/>
    <property type="evidence" value="ECO:0007669"/>
    <property type="project" value="UniProtKB-SubCell"/>
</dbReference>
<proteinExistence type="predicted"/>
<evidence type="ECO:0000256" key="1">
    <source>
        <dbReference type="ARBA" id="ARBA00004613"/>
    </source>
</evidence>
<name>A0A9W9YIM1_9CNID</name>
<dbReference type="GO" id="GO:0031012">
    <property type="term" value="C:extracellular matrix"/>
    <property type="evidence" value="ECO:0007669"/>
    <property type="project" value="TreeGrafter"/>
</dbReference>
<dbReference type="EMBL" id="MU827354">
    <property type="protein sequence ID" value="KAJ7351838.1"/>
    <property type="molecule type" value="Genomic_DNA"/>
</dbReference>
<dbReference type="InterPro" id="IPR050439">
    <property type="entry name" value="ADAMTS_ADAMTS-like"/>
</dbReference>
<evidence type="ECO:0000313" key="4">
    <source>
        <dbReference type="EMBL" id="KAJ7351838.1"/>
    </source>
</evidence>
<dbReference type="Pfam" id="PF05986">
    <property type="entry name" value="ADAMTS_spacer1"/>
    <property type="match status" value="1"/>
</dbReference>
<dbReference type="GO" id="GO:0030198">
    <property type="term" value="P:extracellular matrix organization"/>
    <property type="evidence" value="ECO:0007669"/>
    <property type="project" value="TreeGrafter"/>
</dbReference>
<gene>
    <name evidence="4" type="ORF">OS493_035321</name>
</gene>
<comment type="caution">
    <text evidence="4">The sequence shown here is derived from an EMBL/GenBank/DDBJ whole genome shotgun (WGS) entry which is preliminary data.</text>
</comment>
<feature type="domain" description="ADAMTS/ADAMTS-like Spacer 1" evidence="3">
    <location>
        <begin position="99"/>
        <end position="192"/>
    </location>
</feature>
<sequence>MEERHARELSQLDFGEFVTFCPVLKEQHLLVTVMSNARKQKDPAHLHITMEASGCNQVIGSNARIDRCGICSGNGNSCKHVKGEYIKQWKELGKQNADLIVELPPGTMSAKFVEKAATYNKIGIKSKDGDYLIDPDKAKSVKLSYAGADIVYIYKGKNKRAEEILEITGPTTAKLNIMFVAVDGENAGVGYELQYQLNQNIKLNYRWIVGNWSTCSATCARGKLKAHLNKV</sequence>
<keyword evidence="2" id="KW-0964">Secreted</keyword>
<keyword evidence="5" id="KW-1185">Reference proteome</keyword>
<evidence type="ECO:0000256" key="2">
    <source>
        <dbReference type="ARBA" id="ARBA00022525"/>
    </source>
</evidence>